<evidence type="ECO:0000313" key="3">
    <source>
        <dbReference type="EMBL" id="MDR7302546.1"/>
    </source>
</evidence>
<reference evidence="3" key="1">
    <citation type="submission" date="2023-07" db="EMBL/GenBank/DDBJ databases">
        <title>Sequencing the genomes of 1000 actinobacteria strains.</title>
        <authorList>
            <person name="Klenk H.-P."/>
        </authorList>
    </citation>
    <scope>NUCLEOTIDE SEQUENCE</scope>
    <source>
        <strain evidence="3">DSM 45977</strain>
    </source>
</reference>
<dbReference type="SUPFAM" id="SSF53067">
    <property type="entry name" value="Actin-like ATPase domain"/>
    <property type="match status" value="2"/>
</dbReference>
<name>A0AAE4CML5_9ACTN</name>
<dbReference type="Pfam" id="PF00814">
    <property type="entry name" value="TsaD"/>
    <property type="match status" value="1"/>
</dbReference>
<proteinExistence type="predicted"/>
<dbReference type="InterPro" id="IPR022496">
    <property type="entry name" value="T6A_TsaB"/>
</dbReference>
<dbReference type="GO" id="GO:0002949">
    <property type="term" value="P:tRNA threonylcarbamoyladenosine modification"/>
    <property type="evidence" value="ECO:0007669"/>
    <property type="project" value="InterPro"/>
</dbReference>
<feature type="domain" description="Gcp-like" evidence="2">
    <location>
        <begin position="37"/>
        <end position="138"/>
    </location>
</feature>
<keyword evidence="4" id="KW-1185">Reference proteome</keyword>
<dbReference type="InterPro" id="IPR000905">
    <property type="entry name" value="Gcp-like_dom"/>
</dbReference>
<dbReference type="EMBL" id="JAVDXW010000001">
    <property type="protein sequence ID" value="MDR7302546.1"/>
    <property type="molecule type" value="Genomic_DNA"/>
</dbReference>
<sequence length="238" mass="24562">MLVIALDTSTPAVTAGLVALDDAGPQLLAERVTVNPRAHGELLMPQLLEVLAEAGRELGEADALVVGSGPGPFTGLRVGMVTAAALGHACPTRVHPVCSLDAIAAQAPGDDPLLVATDARRKEVYWAVYGAHRPGGARARLTEPDVERPENVPGRLGDLGVRSAAGEMALRHREVFGLDAVEPSYPTPVGLVAAAGAELRAGTDPQPLVPLYLRRPDAGTPGPPKPVSAGTDTNRGRT</sequence>
<accession>A0AAE4CML5</accession>
<feature type="region of interest" description="Disordered" evidence="1">
    <location>
        <begin position="199"/>
        <end position="238"/>
    </location>
</feature>
<dbReference type="AlphaFoldDB" id="A0AAE4CML5"/>
<dbReference type="NCBIfam" id="TIGR03725">
    <property type="entry name" value="T6A_YeaZ"/>
    <property type="match status" value="1"/>
</dbReference>
<evidence type="ECO:0000256" key="1">
    <source>
        <dbReference type="SAM" id="MobiDB-lite"/>
    </source>
</evidence>
<evidence type="ECO:0000313" key="4">
    <source>
        <dbReference type="Proteomes" id="UP001180845"/>
    </source>
</evidence>
<organism evidence="3 4">
    <name type="scientific">Haloactinomyces albus</name>
    <dbReference type="NCBI Taxonomy" id="1352928"/>
    <lineage>
        <taxon>Bacteria</taxon>
        <taxon>Bacillati</taxon>
        <taxon>Actinomycetota</taxon>
        <taxon>Actinomycetes</taxon>
        <taxon>Actinopolysporales</taxon>
        <taxon>Actinopolysporaceae</taxon>
        <taxon>Haloactinomyces</taxon>
    </lineage>
</organism>
<dbReference type="Gene3D" id="3.30.420.40">
    <property type="match status" value="2"/>
</dbReference>
<comment type="caution">
    <text evidence="3">The sequence shown here is derived from an EMBL/GenBank/DDBJ whole genome shotgun (WGS) entry which is preliminary data.</text>
</comment>
<evidence type="ECO:0000259" key="2">
    <source>
        <dbReference type="Pfam" id="PF00814"/>
    </source>
</evidence>
<dbReference type="Proteomes" id="UP001180845">
    <property type="component" value="Unassembled WGS sequence"/>
</dbReference>
<dbReference type="InterPro" id="IPR043129">
    <property type="entry name" value="ATPase_NBD"/>
</dbReference>
<dbReference type="RefSeq" id="WP_310274159.1">
    <property type="nucleotide sequence ID" value="NZ_JAVDXW010000001.1"/>
</dbReference>
<gene>
    <name evidence="3" type="ORF">JOF55_002727</name>
</gene>
<protein>
    <submittedName>
        <fullName evidence="3">tRNA threonylcarbamoyl adenosine modification protein YeaZ</fullName>
    </submittedName>
</protein>
<dbReference type="CDD" id="cd24032">
    <property type="entry name" value="ASKHA_NBD_TsaB"/>
    <property type="match status" value="1"/>
</dbReference>